<dbReference type="OrthoDB" id="427480at2759"/>
<dbReference type="AlphaFoldDB" id="X6LA29"/>
<accession>X6LA29</accession>
<gene>
    <name evidence="2" type="ORF">RFI_39930</name>
</gene>
<dbReference type="EMBL" id="ASPP01049197">
    <property type="protein sequence ID" value="ETN97599.1"/>
    <property type="molecule type" value="Genomic_DNA"/>
</dbReference>
<feature type="transmembrane region" description="Helical" evidence="1">
    <location>
        <begin position="7"/>
        <end position="27"/>
    </location>
</feature>
<dbReference type="Proteomes" id="UP000023152">
    <property type="component" value="Unassembled WGS sequence"/>
</dbReference>
<reference evidence="2 3" key="1">
    <citation type="journal article" date="2013" name="Curr. Biol.">
        <title>The Genome of the Foraminiferan Reticulomyxa filosa.</title>
        <authorList>
            <person name="Glockner G."/>
            <person name="Hulsmann N."/>
            <person name="Schleicher M."/>
            <person name="Noegel A.A."/>
            <person name="Eichinger L."/>
            <person name="Gallinger C."/>
            <person name="Pawlowski J."/>
            <person name="Sierra R."/>
            <person name="Euteneuer U."/>
            <person name="Pillet L."/>
            <person name="Moustafa A."/>
            <person name="Platzer M."/>
            <person name="Groth M."/>
            <person name="Szafranski K."/>
            <person name="Schliwa M."/>
        </authorList>
    </citation>
    <scope>NUCLEOTIDE SEQUENCE [LARGE SCALE GENOMIC DNA]</scope>
</reference>
<keyword evidence="1" id="KW-0472">Membrane</keyword>
<keyword evidence="1" id="KW-1133">Transmembrane helix</keyword>
<keyword evidence="3" id="KW-1185">Reference proteome</keyword>
<organism evidence="2 3">
    <name type="scientific">Reticulomyxa filosa</name>
    <dbReference type="NCBI Taxonomy" id="46433"/>
    <lineage>
        <taxon>Eukaryota</taxon>
        <taxon>Sar</taxon>
        <taxon>Rhizaria</taxon>
        <taxon>Retaria</taxon>
        <taxon>Foraminifera</taxon>
        <taxon>Monothalamids</taxon>
        <taxon>Reticulomyxidae</taxon>
        <taxon>Reticulomyxa</taxon>
    </lineage>
</organism>
<evidence type="ECO:0000313" key="2">
    <source>
        <dbReference type="EMBL" id="ETN97599.1"/>
    </source>
</evidence>
<evidence type="ECO:0000256" key="1">
    <source>
        <dbReference type="SAM" id="Phobius"/>
    </source>
</evidence>
<evidence type="ECO:0000313" key="3">
    <source>
        <dbReference type="Proteomes" id="UP000023152"/>
    </source>
</evidence>
<keyword evidence="1" id="KW-0812">Transmembrane</keyword>
<comment type="caution">
    <text evidence="2">The sequence shown here is derived from an EMBL/GenBank/DDBJ whole genome shotgun (WGS) entry which is preliminary data.</text>
</comment>
<protein>
    <submittedName>
        <fullName evidence="2">Uncharacterized protein</fullName>
    </submittedName>
</protein>
<proteinExistence type="predicted"/>
<sequence length="189" mass="21796">MLRYLCNVLAFCFNFMLALLFILLTWLDSLSYYAPVVPNPARFLKTLLLVHGYQIFKNKAFNGDPHPSNILLMPDEISFQGGIHLAELIIAPIDRNLKSIVEKAKKMRVSIPKRMNPYFIEVITTIEFGLLDNDIFGKAFRASRYGLHTMRQDNAHMFGIDTVVTFPGEKNNLTIIIRAHKTQFDRYKI</sequence>
<name>X6LA29_RETFI</name>